<gene>
    <name evidence="4" type="ORF">OIDMADRAFT_118722</name>
</gene>
<dbReference type="InterPro" id="IPR002594">
    <property type="entry name" value="GH12"/>
</dbReference>
<dbReference type="EMBL" id="KN832873">
    <property type="protein sequence ID" value="KIN04302.1"/>
    <property type="molecule type" value="Genomic_DNA"/>
</dbReference>
<dbReference type="HOGENOM" id="CLU_051064_0_1_1"/>
<dbReference type="PANTHER" id="PTHR34002">
    <property type="entry name" value="BLR1656 PROTEIN"/>
    <property type="match status" value="1"/>
</dbReference>
<sequence length="234" mass="24540">MKFQQSLFALPLATLALAAPTPTLEKRATTICGQWDSVVTGTYTVYQDLWGESAATSGSQCTTVNSDTSGTLSWSTSWTWAGGSSSVKSFANAVVSASVKQISAIGSIPTTWHWSYSGSNIVADVAYDMFTSSSASGSNEYEIMIWLTALGGAGPISSTGSPIATPTIDGVSWKLFSGMNGSTKVYSFVASSQVTSFSGNLLDFFKYLESSDGFPSSQYLLSIGAGTEPFTGML</sequence>
<dbReference type="PANTHER" id="PTHR34002:SF9">
    <property type="entry name" value="XYLOGLUCAN-SPECIFIC ENDO-BETA-1,4-GLUCANASE A"/>
    <property type="match status" value="1"/>
</dbReference>
<dbReference type="GO" id="GO:0000272">
    <property type="term" value="P:polysaccharide catabolic process"/>
    <property type="evidence" value="ECO:0007669"/>
    <property type="project" value="UniProtKB-KW"/>
</dbReference>
<evidence type="ECO:0000256" key="3">
    <source>
        <dbReference type="SAM" id="SignalP"/>
    </source>
</evidence>
<name>A0A0C3HPR8_OIDMZ</name>
<reference evidence="4 5" key="1">
    <citation type="submission" date="2014-04" db="EMBL/GenBank/DDBJ databases">
        <authorList>
            <consortium name="DOE Joint Genome Institute"/>
            <person name="Kuo A."/>
            <person name="Martino E."/>
            <person name="Perotto S."/>
            <person name="Kohler A."/>
            <person name="Nagy L.G."/>
            <person name="Floudas D."/>
            <person name="Copeland A."/>
            <person name="Barry K.W."/>
            <person name="Cichocki N."/>
            <person name="Veneault-Fourrey C."/>
            <person name="LaButti K."/>
            <person name="Lindquist E.A."/>
            <person name="Lipzen A."/>
            <person name="Lundell T."/>
            <person name="Morin E."/>
            <person name="Murat C."/>
            <person name="Sun H."/>
            <person name="Tunlid A."/>
            <person name="Henrissat B."/>
            <person name="Grigoriev I.V."/>
            <person name="Hibbett D.S."/>
            <person name="Martin F."/>
            <person name="Nordberg H.P."/>
            <person name="Cantor M.N."/>
            <person name="Hua S.X."/>
        </authorList>
    </citation>
    <scope>NUCLEOTIDE SEQUENCE [LARGE SCALE GENOMIC DNA]</scope>
    <source>
        <strain evidence="4 5">Zn</strain>
    </source>
</reference>
<keyword evidence="2" id="KW-0119">Carbohydrate metabolism</keyword>
<dbReference type="InParanoid" id="A0A0C3HPR8"/>
<dbReference type="Gene3D" id="2.60.120.180">
    <property type="match status" value="1"/>
</dbReference>
<dbReference type="OrthoDB" id="89349at2759"/>
<keyword evidence="2 4" id="KW-0378">Hydrolase</keyword>
<reference evidence="5" key="2">
    <citation type="submission" date="2015-01" db="EMBL/GenBank/DDBJ databases">
        <title>Evolutionary Origins and Diversification of the Mycorrhizal Mutualists.</title>
        <authorList>
            <consortium name="DOE Joint Genome Institute"/>
            <consortium name="Mycorrhizal Genomics Consortium"/>
            <person name="Kohler A."/>
            <person name="Kuo A."/>
            <person name="Nagy L.G."/>
            <person name="Floudas D."/>
            <person name="Copeland A."/>
            <person name="Barry K.W."/>
            <person name="Cichocki N."/>
            <person name="Veneault-Fourrey C."/>
            <person name="LaButti K."/>
            <person name="Lindquist E.A."/>
            <person name="Lipzen A."/>
            <person name="Lundell T."/>
            <person name="Morin E."/>
            <person name="Murat C."/>
            <person name="Riley R."/>
            <person name="Ohm R."/>
            <person name="Sun H."/>
            <person name="Tunlid A."/>
            <person name="Henrissat B."/>
            <person name="Grigoriev I.V."/>
            <person name="Hibbett D.S."/>
            <person name="Martin F."/>
        </authorList>
    </citation>
    <scope>NUCLEOTIDE SEQUENCE [LARGE SCALE GENOMIC DNA]</scope>
    <source>
        <strain evidence="5">Zn</strain>
    </source>
</reference>
<dbReference type="Pfam" id="PF01670">
    <property type="entry name" value="Glyco_hydro_12"/>
    <property type="match status" value="1"/>
</dbReference>
<keyword evidence="3" id="KW-0732">Signal</keyword>
<dbReference type="InterPro" id="IPR013319">
    <property type="entry name" value="GH11/12"/>
</dbReference>
<evidence type="ECO:0000313" key="5">
    <source>
        <dbReference type="Proteomes" id="UP000054321"/>
    </source>
</evidence>
<dbReference type="AlphaFoldDB" id="A0A0C3HPR8"/>
<keyword evidence="2" id="KW-0326">Glycosidase</keyword>
<protein>
    <submittedName>
        <fullName evidence="4">Glycoside hydrolase family 12 protein</fullName>
    </submittedName>
</protein>
<dbReference type="SUPFAM" id="SSF49899">
    <property type="entry name" value="Concanavalin A-like lectins/glucanases"/>
    <property type="match status" value="1"/>
</dbReference>
<comment type="similarity">
    <text evidence="1 2">Belongs to the glycosyl hydrolase 12 (cellulase H) family.</text>
</comment>
<evidence type="ECO:0000313" key="4">
    <source>
        <dbReference type="EMBL" id="KIN04302.1"/>
    </source>
</evidence>
<dbReference type="InterPro" id="IPR013320">
    <property type="entry name" value="ConA-like_dom_sf"/>
</dbReference>
<evidence type="ECO:0000256" key="2">
    <source>
        <dbReference type="RuleBase" id="RU361163"/>
    </source>
</evidence>
<organism evidence="4 5">
    <name type="scientific">Oidiodendron maius (strain Zn)</name>
    <dbReference type="NCBI Taxonomy" id="913774"/>
    <lineage>
        <taxon>Eukaryota</taxon>
        <taxon>Fungi</taxon>
        <taxon>Dikarya</taxon>
        <taxon>Ascomycota</taxon>
        <taxon>Pezizomycotina</taxon>
        <taxon>Leotiomycetes</taxon>
        <taxon>Leotiomycetes incertae sedis</taxon>
        <taxon>Myxotrichaceae</taxon>
        <taxon>Oidiodendron</taxon>
    </lineage>
</organism>
<evidence type="ECO:0000256" key="1">
    <source>
        <dbReference type="ARBA" id="ARBA00005519"/>
    </source>
</evidence>
<dbReference type="STRING" id="913774.A0A0C3HPR8"/>
<proteinExistence type="inferred from homology"/>
<keyword evidence="2" id="KW-0624">Polysaccharide degradation</keyword>
<feature type="signal peptide" evidence="3">
    <location>
        <begin position="1"/>
        <end position="18"/>
    </location>
</feature>
<keyword evidence="5" id="KW-1185">Reference proteome</keyword>
<accession>A0A0C3HPR8</accession>
<dbReference type="Proteomes" id="UP000054321">
    <property type="component" value="Unassembled WGS sequence"/>
</dbReference>
<dbReference type="GO" id="GO:0008810">
    <property type="term" value="F:cellulase activity"/>
    <property type="evidence" value="ECO:0007669"/>
    <property type="project" value="InterPro"/>
</dbReference>
<feature type="chain" id="PRO_5002165506" evidence="3">
    <location>
        <begin position="19"/>
        <end position="234"/>
    </location>
</feature>